<dbReference type="Proteomes" id="UP000189933">
    <property type="component" value="Unassembled WGS sequence"/>
</dbReference>
<keyword evidence="3" id="KW-0949">S-adenosyl-L-methionine</keyword>
<dbReference type="PANTHER" id="PTHR43464:SF19">
    <property type="entry name" value="UBIQUINONE BIOSYNTHESIS O-METHYLTRANSFERASE, MITOCHONDRIAL"/>
    <property type="match status" value="1"/>
</dbReference>
<organism evidence="5 6">
    <name type="scientific">Carboxydocella sporoproducens DSM 16521</name>
    <dbReference type="NCBI Taxonomy" id="1121270"/>
    <lineage>
        <taxon>Bacteria</taxon>
        <taxon>Bacillati</taxon>
        <taxon>Bacillota</taxon>
        <taxon>Clostridia</taxon>
        <taxon>Eubacteriales</taxon>
        <taxon>Clostridiales Family XVI. Incertae Sedis</taxon>
        <taxon>Carboxydocella</taxon>
    </lineage>
</organism>
<dbReference type="GO" id="GO:0032259">
    <property type="term" value="P:methylation"/>
    <property type="evidence" value="ECO:0007669"/>
    <property type="project" value="UniProtKB-KW"/>
</dbReference>
<feature type="domain" description="Methyltransferase type 11" evidence="4">
    <location>
        <begin position="38"/>
        <end position="133"/>
    </location>
</feature>
<dbReference type="EMBL" id="FUXM01000023">
    <property type="protein sequence ID" value="SKA08802.1"/>
    <property type="molecule type" value="Genomic_DNA"/>
</dbReference>
<proteinExistence type="predicted"/>
<protein>
    <submittedName>
        <fullName evidence="5">Methyltransferase domain-containing protein</fullName>
    </submittedName>
</protein>
<dbReference type="InterPro" id="IPR029063">
    <property type="entry name" value="SAM-dependent_MTases_sf"/>
</dbReference>
<dbReference type="OrthoDB" id="9804312at2"/>
<keyword evidence="2 5" id="KW-0808">Transferase</keyword>
<evidence type="ECO:0000256" key="1">
    <source>
        <dbReference type="ARBA" id="ARBA00022603"/>
    </source>
</evidence>
<accession>A0A1T4QYC4</accession>
<keyword evidence="1 5" id="KW-0489">Methyltransferase</keyword>
<dbReference type="SUPFAM" id="SSF53335">
    <property type="entry name" value="S-adenosyl-L-methionine-dependent methyltransferases"/>
    <property type="match status" value="1"/>
</dbReference>
<dbReference type="AlphaFoldDB" id="A0A1T4QYC4"/>
<keyword evidence="6" id="KW-1185">Reference proteome</keyword>
<sequence>MAFDFHTLLASEKAQNTPPSQTARWVLPLFHATKGPVLDLGCGNGRDSLYFFEQGLQVVAVDIDAEAIGRLALKAEFECLVADALNLPFREFSFDAIYSFGLLHVFTESIEENRQQVLDEAWRVLKPGGIAVFTALWTDIPGCGLPELCCLTEAEVEQLVARSPFELMSKQIVNDHSLTGWEGIYWRLVLRKQKRVQIIK</sequence>
<name>A0A1T4QYC4_9FIRM</name>
<dbReference type="CDD" id="cd02440">
    <property type="entry name" value="AdoMet_MTases"/>
    <property type="match status" value="1"/>
</dbReference>
<gene>
    <name evidence="5" type="ORF">SAMN02745885_01852</name>
</gene>
<dbReference type="Gene3D" id="3.40.50.150">
    <property type="entry name" value="Vaccinia Virus protein VP39"/>
    <property type="match status" value="1"/>
</dbReference>
<dbReference type="InterPro" id="IPR013216">
    <property type="entry name" value="Methyltransf_11"/>
</dbReference>
<dbReference type="PANTHER" id="PTHR43464">
    <property type="entry name" value="METHYLTRANSFERASE"/>
    <property type="match status" value="1"/>
</dbReference>
<evidence type="ECO:0000259" key="4">
    <source>
        <dbReference type="Pfam" id="PF08241"/>
    </source>
</evidence>
<evidence type="ECO:0000256" key="2">
    <source>
        <dbReference type="ARBA" id="ARBA00022679"/>
    </source>
</evidence>
<evidence type="ECO:0000256" key="3">
    <source>
        <dbReference type="ARBA" id="ARBA00022691"/>
    </source>
</evidence>
<dbReference type="RefSeq" id="WP_078665887.1">
    <property type="nucleotide sequence ID" value="NZ_FUXM01000023.1"/>
</dbReference>
<evidence type="ECO:0000313" key="6">
    <source>
        <dbReference type="Proteomes" id="UP000189933"/>
    </source>
</evidence>
<dbReference type="Pfam" id="PF08241">
    <property type="entry name" value="Methyltransf_11"/>
    <property type="match status" value="1"/>
</dbReference>
<evidence type="ECO:0000313" key="5">
    <source>
        <dbReference type="EMBL" id="SKA08802.1"/>
    </source>
</evidence>
<dbReference type="GO" id="GO:0008757">
    <property type="term" value="F:S-adenosylmethionine-dependent methyltransferase activity"/>
    <property type="evidence" value="ECO:0007669"/>
    <property type="project" value="InterPro"/>
</dbReference>
<reference evidence="6" key="1">
    <citation type="submission" date="2017-02" db="EMBL/GenBank/DDBJ databases">
        <authorList>
            <person name="Varghese N."/>
            <person name="Submissions S."/>
        </authorList>
    </citation>
    <scope>NUCLEOTIDE SEQUENCE [LARGE SCALE GENOMIC DNA]</scope>
    <source>
        <strain evidence="6">DSM 16521</strain>
    </source>
</reference>